<dbReference type="EMBL" id="CP003117">
    <property type="protein sequence ID" value="AET64093.1"/>
    <property type="molecule type" value="Genomic_DNA"/>
</dbReference>
<evidence type="ECO:0008006" key="4">
    <source>
        <dbReference type="Google" id="ProtNLM"/>
    </source>
</evidence>
<organism evidence="2 3">
    <name type="scientific">Methanothrix harundinacea (strain 6Ac)</name>
    <name type="common">Methanosaeta harundinacea</name>
    <dbReference type="NCBI Taxonomy" id="1110509"/>
    <lineage>
        <taxon>Archaea</taxon>
        <taxon>Methanobacteriati</taxon>
        <taxon>Methanobacteriota</taxon>
        <taxon>Stenosarchaea group</taxon>
        <taxon>Methanomicrobia</taxon>
        <taxon>Methanotrichales</taxon>
        <taxon>Methanotrichaceae</taxon>
        <taxon>Methanothrix</taxon>
    </lineage>
</organism>
<proteinExistence type="predicted"/>
<dbReference type="STRING" id="1110509.Mhar_0715"/>
<evidence type="ECO:0000313" key="2">
    <source>
        <dbReference type="EMBL" id="AET64093.1"/>
    </source>
</evidence>
<reference evidence="2 3" key="1">
    <citation type="journal article" date="2012" name="PLoS ONE">
        <title>The genome characteristics and predicted function of methyl-group oxidation pathway in the obligate aceticlastic methanogens, Methanosaeta spp.</title>
        <authorList>
            <person name="Zhu J."/>
            <person name="Zheng H."/>
            <person name="Ai G."/>
            <person name="Zhang G."/>
            <person name="Liu D."/>
            <person name="Liu X."/>
            <person name="Dong X."/>
        </authorList>
    </citation>
    <scope>NUCLEOTIDE SEQUENCE [LARGE SCALE GENOMIC DNA]</scope>
    <source>
        <strain evidence="2 3">6Ac</strain>
    </source>
</reference>
<gene>
    <name evidence="2" type="ordered locus">Mhar_0715</name>
</gene>
<feature type="region of interest" description="Disordered" evidence="1">
    <location>
        <begin position="1"/>
        <end position="24"/>
    </location>
</feature>
<dbReference type="PATRIC" id="fig|1110509.7.peg.802"/>
<dbReference type="Proteomes" id="UP000005877">
    <property type="component" value="Chromosome"/>
</dbReference>
<keyword evidence="3" id="KW-1185">Reference proteome</keyword>
<evidence type="ECO:0000313" key="3">
    <source>
        <dbReference type="Proteomes" id="UP000005877"/>
    </source>
</evidence>
<name>G7WKA0_METH6</name>
<sequence>MRLCPRPGRSPSFGPEGRGAGGPMGGKRGILVKRILLLVALAAVAFAGCLEREPAPTEEEVRGMMAEAVEDLESYRFEIEMDQTVEYRNFSGEGSLEGERISLRWRGEINLTGFSSMEKIESRRTTLAGDRTADDAVEVYFLKNTRYQRMGGEWIGLLEPDPAFRMEKTDQLAHMMEMIDRGEVAVEGTDRVDGERVWSLKVAPDEDTAFGIMLGQISSIDPRIPLLIEMDRLFERGSELEWTVLVSEETGLPVESRISAVYSAGPGILRMPPEAAGGMEIVIETLEVRRFGGYGEPVVVLLPEEARSAPVLPPDLPEGEGFPEP</sequence>
<protein>
    <recommendedName>
        <fullName evidence="4">Lipoprotein</fullName>
    </recommendedName>
</protein>
<evidence type="ECO:0000256" key="1">
    <source>
        <dbReference type="SAM" id="MobiDB-lite"/>
    </source>
</evidence>
<accession>G7WKA0</accession>
<dbReference type="HOGENOM" id="CLU_942022_0_0_2"/>
<dbReference type="Gene3D" id="2.50.20.20">
    <property type="match status" value="1"/>
</dbReference>
<dbReference type="KEGG" id="mhi:Mhar_0715"/>
<dbReference type="AlphaFoldDB" id="G7WKA0"/>